<comment type="catalytic activity">
    <reaction evidence="3">
        <text>2 a mycocerosyl-[mycocerosic acid synthase] + a phthiodiolone = a dimycocerosyl phthiodiolone + 2 holo-[mycocerosic acid synthase].</text>
        <dbReference type="EC" id="2.3.1.282"/>
    </reaction>
</comment>
<feature type="domain" description="Condensation" evidence="12">
    <location>
        <begin position="22"/>
        <end position="145"/>
    </location>
</feature>
<dbReference type="RefSeq" id="WP_409355434.1">
    <property type="nucleotide sequence ID" value="NZ_JBJXVJ010000001.1"/>
</dbReference>
<proteinExistence type="inferred from homology"/>
<comment type="similarity">
    <text evidence="4">Belongs to the acyltransferase PapA5 family.</text>
</comment>
<dbReference type="Pfam" id="PF00668">
    <property type="entry name" value="Condensation"/>
    <property type="match status" value="1"/>
</dbReference>
<evidence type="ECO:0000313" key="14">
    <source>
        <dbReference type="EMBL" id="MFN1215637.1"/>
    </source>
</evidence>
<comment type="caution">
    <text evidence="14">The sequence shown here is derived from an EMBL/GenBank/DDBJ whole genome shotgun (WGS) entry which is preliminary data.</text>
</comment>
<dbReference type="EC" id="2.3.1.282" evidence="5"/>
<evidence type="ECO:0000313" key="15">
    <source>
        <dbReference type="Proteomes" id="UP001634154"/>
    </source>
</evidence>
<dbReference type="Pfam" id="PF16911">
    <property type="entry name" value="PapA_C"/>
    <property type="match status" value="1"/>
</dbReference>
<evidence type="ECO:0000256" key="2">
    <source>
        <dbReference type="ARBA" id="ARBA00000625"/>
    </source>
</evidence>
<evidence type="ECO:0000256" key="11">
    <source>
        <dbReference type="ARBA" id="ARBA00033407"/>
    </source>
</evidence>
<organism evidence="14 15">
    <name type="scientific">Chryseobacterium kwangjuense</name>
    <dbReference type="NCBI Taxonomy" id="267125"/>
    <lineage>
        <taxon>Bacteria</taxon>
        <taxon>Pseudomonadati</taxon>
        <taxon>Bacteroidota</taxon>
        <taxon>Flavobacteriia</taxon>
        <taxon>Flavobacteriales</taxon>
        <taxon>Weeksellaceae</taxon>
        <taxon>Chryseobacterium group</taxon>
        <taxon>Chryseobacterium</taxon>
    </lineage>
</organism>
<evidence type="ECO:0000256" key="6">
    <source>
        <dbReference type="ARBA" id="ARBA00013449"/>
    </source>
</evidence>
<dbReference type="InterPro" id="IPR052058">
    <property type="entry name" value="Alcohol_O-acetyltransferase"/>
</dbReference>
<dbReference type="InterPro" id="IPR001242">
    <property type="entry name" value="Condensation_dom"/>
</dbReference>
<feature type="domain" description="Phthiocerol/phthiodiolone dimycocerosyl transferase C-terminal" evidence="13">
    <location>
        <begin position="208"/>
        <end position="351"/>
    </location>
</feature>
<gene>
    <name evidence="14" type="ORF">ACKW6Q_01510</name>
</gene>
<evidence type="ECO:0000256" key="9">
    <source>
        <dbReference type="ARBA" id="ARBA00030465"/>
    </source>
</evidence>
<reference evidence="14 15" key="1">
    <citation type="submission" date="2024-12" db="EMBL/GenBank/DDBJ databases">
        <title>Draft genome sequence of Chryseobacterium kwangjuense AG447.</title>
        <authorList>
            <person name="Cheptsov V.S."/>
            <person name="Belov A."/>
            <person name="Zavarzina A.G."/>
        </authorList>
    </citation>
    <scope>NUCLEOTIDE SEQUENCE [LARGE SCALE GENOMIC DNA]</scope>
    <source>
        <strain evidence="14 15">AG447</strain>
    </source>
</reference>
<dbReference type="Proteomes" id="UP001634154">
    <property type="component" value="Unassembled WGS sequence"/>
</dbReference>
<evidence type="ECO:0000256" key="10">
    <source>
        <dbReference type="ARBA" id="ARBA00032317"/>
    </source>
</evidence>
<dbReference type="PANTHER" id="PTHR28037">
    <property type="entry name" value="ALCOHOL O-ACETYLTRANSFERASE 1-RELATED"/>
    <property type="match status" value="1"/>
</dbReference>
<evidence type="ECO:0000256" key="1">
    <source>
        <dbReference type="ARBA" id="ARBA00000026"/>
    </source>
</evidence>
<name>A0ABW9JXJ7_9FLAO</name>
<dbReference type="EMBL" id="JBJXVJ010000001">
    <property type="protein sequence ID" value="MFN1215637.1"/>
    <property type="molecule type" value="Genomic_DNA"/>
</dbReference>
<sequence length="419" mass="48716">MMRRNLMMVERIMYVDSQTPVNCVFTAKITGEIPEENFETALAKIQKKHPLLRVRIDNSSEQYPFFTEEKNIGPVPLRVVQRKTDQDWLLESEKEWMDLFEDEKKPLARLVWIKGEDVSEILWVLPHCICDGTSIVNLMRELLSLLDDPSMELGQYYLVNSVDDFLPLEFDMKRKKRKAGMFRLMARFFFLMQRKSRKRNTGKNYAVHWKLNPEMTSKITEKSKAHGTSVHALLCSSFMQAFRELQGSRARGKVISPVDVRHFIPEIGQDHVFAFAPTVELSIKKGNQDMLENARQIKQNLLEKIKKMDARELLWMGEQMHPVVERMTGMLKSSRGGHDVTLSNMGKINIPGDYTHFKLETVFSPTVAFPWLNSNTLVATTYNHQMDFTFMSNEYFLPREEAVKIKDKAIELLTSSHEI</sequence>
<evidence type="ECO:0000256" key="4">
    <source>
        <dbReference type="ARBA" id="ARBA00006558"/>
    </source>
</evidence>
<dbReference type="InterPro" id="IPR023213">
    <property type="entry name" value="CAT-like_dom_sf"/>
</dbReference>
<evidence type="ECO:0000256" key="7">
    <source>
        <dbReference type="ARBA" id="ARBA00022679"/>
    </source>
</evidence>
<keyword evidence="8" id="KW-0012">Acyltransferase</keyword>
<keyword evidence="15" id="KW-1185">Reference proteome</keyword>
<dbReference type="InterPro" id="IPR031641">
    <property type="entry name" value="PapA_C"/>
</dbReference>
<dbReference type="SUPFAM" id="SSF52777">
    <property type="entry name" value="CoA-dependent acyltransferases"/>
    <property type="match status" value="2"/>
</dbReference>
<evidence type="ECO:0000259" key="13">
    <source>
        <dbReference type="Pfam" id="PF16911"/>
    </source>
</evidence>
<keyword evidence="7" id="KW-0808">Transferase</keyword>
<comment type="catalytic activity">
    <reaction evidence="1">
        <text>2 a mycocerosyl-[mycocerosic acid synthase] + a phthiocerol = a dimycocerosyl phthiocerol + 2 holo-[mycocerosic acid synthase].</text>
        <dbReference type="EC" id="2.3.1.282"/>
    </reaction>
</comment>
<dbReference type="Gene3D" id="3.30.559.30">
    <property type="entry name" value="Nonribosomal peptide synthetase, condensation domain"/>
    <property type="match status" value="1"/>
</dbReference>
<evidence type="ECO:0000256" key="3">
    <source>
        <dbReference type="ARBA" id="ARBA00001907"/>
    </source>
</evidence>
<accession>A0ABW9JXJ7</accession>
<dbReference type="PANTHER" id="PTHR28037:SF1">
    <property type="entry name" value="ALCOHOL O-ACETYLTRANSFERASE 1-RELATED"/>
    <property type="match status" value="1"/>
</dbReference>
<protein>
    <recommendedName>
        <fullName evidence="6">Phthiocerol/phthiodiolone dimycocerosyl transferase</fullName>
        <ecNumber evidence="5">2.3.1.282</ecNumber>
    </recommendedName>
    <alternativeName>
        <fullName evidence="11">Acyltransferase PapA5</fullName>
    </alternativeName>
    <alternativeName>
        <fullName evidence="9">Phthiocerol/phthiodiolone O-acyltransferase</fullName>
    </alternativeName>
    <alternativeName>
        <fullName evidence="10">Polyketide synthase-associated protein A5</fullName>
    </alternativeName>
</protein>
<dbReference type="Gene3D" id="3.30.559.10">
    <property type="entry name" value="Chloramphenicol acetyltransferase-like domain"/>
    <property type="match status" value="1"/>
</dbReference>
<evidence type="ECO:0000259" key="12">
    <source>
        <dbReference type="Pfam" id="PF00668"/>
    </source>
</evidence>
<evidence type="ECO:0000256" key="5">
    <source>
        <dbReference type="ARBA" id="ARBA00012866"/>
    </source>
</evidence>
<evidence type="ECO:0000256" key="8">
    <source>
        <dbReference type="ARBA" id="ARBA00023315"/>
    </source>
</evidence>
<comment type="catalytic activity">
    <reaction evidence="2">
        <text>2 a mycocerosyl-[mycocerosic acid synthase] + a phenolphthiocerol = a dimycocerosyl phenolphthiocerol + 2 holo-[mycocerosic acid synthase].</text>
        <dbReference type="EC" id="2.3.1.282"/>
    </reaction>
</comment>